<keyword evidence="2" id="KW-0812">Transmembrane</keyword>
<sequence length="134" mass="15823">MLSFIQFSQTNLNLIIGIPGALLMMYINIKIYVHSFKMYRLYSIQSSVVSSEFSSKLRFHQINNNFVNRIALNVHFALQHLNHLIRTFSKDFHIRFQRENIVPSKLKQKTKQQMKNKKEDSTRNFKSPVGSDCR</sequence>
<evidence type="ECO:0008006" key="4">
    <source>
        <dbReference type="Google" id="ProtNLM"/>
    </source>
</evidence>
<dbReference type="EMBL" id="HBUF01348088">
    <property type="protein sequence ID" value="CAG6711331.1"/>
    <property type="molecule type" value="Transcribed_RNA"/>
</dbReference>
<accession>A0A8D8XXY1</accession>
<evidence type="ECO:0000256" key="1">
    <source>
        <dbReference type="SAM" id="MobiDB-lite"/>
    </source>
</evidence>
<organism evidence="3">
    <name type="scientific">Cacopsylla melanoneura</name>
    <dbReference type="NCBI Taxonomy" id="428564"/>
    <lineage>
        <taxon>Eukaryota</taxon>
        <taxon>Metazoa</taxon>
        <taxon>Ecdysozoa</taxon>
        <taxon>Arthropoda</taxon>
        <taxon>Hexapoda</taxon>
        <taxon>Insecta</taxon>
        <taxon>Pterygota</taxon>
        <taxon>Neoptera</taxon>
        <taxon>Paraneoptera</taxon>
        <taxon>Hemiptera</taxon>
        <taxon>Sternorrhyncha</taxon>
        <taxon>Psylloidea</taxon>
        <taxon>Psyllidae</taxon>
        <taxon>Psyllinae</taxon>
        <taxon>Cacopsylla</taxon>
    </lineage>
</organism>
<evidence type="ECO:0000313" key="3">
    <source>
        <dbReference type="EMBL" id="CAG6711334.1"/>
    </source>
</evidence>
<feature type="region of interest" description="Disordered" evidence="1">
    <location>
        <begin position="105"/>
        <end position="134"/>
    </location>
</feature>
<feature type="transmembrane region" description="Helical" evidence="2">
    <location>
        <begin position="12"/>
        <end position="33"/>
    </location>
</feature>
<proteinExistence type="predicted"/>
<keyword evidence="2" id="KW-0472">Membrane</keyword>
<dbReference type="EMBL" id="HBUF01348090">
    <property type="protein sequence ID" value="CAG6711334.1"/>
    <property type="molecule type" value="Transcribed_RNA"/>
</dbReference>
<dbReference type="AlphaFoldDB" id="A0A8D8XXY1"/>
<reference evidence="3" key="1">
    <citation type="submission" date="2021-05" db="EMBL/GenBank/DDBJ databases">
        <authorList>
            <person name="Alioto T."/>
            <person name="Alioto T."/>
            <person name="Gomez Garrido J."/>
        </authorList>
    </citation>
    <scope>NUCLEOTIDE SEQUENCE</scope>
</reference>
<name>A0A8D8XXY1_9HEMI</name>
<protein>
    <recommendedName>
        <fullName evidence="4">Transmembrane protein</fullName>
    </recommendedName>
</protein>
<feature type="compositionally biased region" description="Basic residues" evidence="1">
    <location>
        <begin position="106"/>
        <end position="115"/>
    </location>
</feature>
<keyword evidence="2" id="KW-1133">Transmembrane helix</keyword>
<evidence type="ECO:0000256" key="2">
    <source>
        <dbReference type="SAM" id="Phobius"/>
    </source>
</evidence>